<comment type="similarity">
    <text evidence="2">Belongs to the AzlC family.</text>
</comment>
<evidence type="ECO:0000256" key="4">
    <source>
        <dbReference type="ARBA" id="ARBA00022475"/>
    </source>
</evidence>
<dbReference type="InterPro" id="IPR011606">
    <property type="entry name" value="Brnchd-chn_aa_trnsp_permease"/>
</dbReference>
<comment type="caution">
    <text evidence="9">The sequence shown here is derived from an EMBL/GenBank/DDBJ whole genome shotgun (WGS) entry which is preliminary data.</text>
</comment>
<protein>
    <submittedName>
        <fullName evidence="9">AzlC family ABC transporter permease</fullName>
    </submittedName>
</protein>
<evidence type="ECO:0000256" key="6">
    <source>
        <dbReference type="ARBA" id="ARBA00022989"/>
    </source>
</evidence>
<dbReference type="GO" id="GO:1903785">
    <property type="term" value="P:L-valine transmembrane transport"/>
    <property type="evidence" value="ECO:0007669"/>
    <property type="project" value="TreeGrafter"/>
</dbReference>
<feature type="transmembrane region" description="Helical" evidence="8">
    <location>
        <begin position="146"/>
        <end position="163"/>
    </location>
</feature>
<evidence type="ECO:0000313" key="10">
    <source>
        <dbReference type="Proteomes" id="UP000470875"/>
    </source>
</evidence>
<dbReference type="EMBL" id="VULO01000008">
    <property type="protein sequence ID" value="MSS84628.1"/>
    <property type="molecule type" value="Genomic_DNA"/>
</dbReference>
<evidence type="ECO:0000256" key="3">
    <source>
        <dbReference type="ARBA" id="ARBA00022448"/>
    </source>
</evidence>
<name>A0A6N7W900_9ACTO</name>
<feature type="transmembrane region" description="Helical" evidence="8">
    <location>
        <begin position="169"/>
        <end position="186"/>
    </location>
</feature>
<dbReference type="PANTHER" id="PTHR34979">
    <property type="entry name" value="INNER MEMBRANE PROTEIN YGAZ"/>
    <property type="match status" value="1"/>
</dbReference>
<keyword evidence="3" id="KW-0813">Transport</keyword>
<dbReference type="Proteomes" id="UP000470875">
    <property type="component" value="Unassembled WGS sequence"/>
</dbReference>
<evidence type="ECO:0000256" key="1">
    <source>
        <dbReference type="ARBA" id="ARBA00004651"/>
    </source>
</evidence>
<keyword evidence="6 8" id="KW-1133">Transmembrane helix</keyword>
<reference evidence="9 10" key="1">
    <citation type="submission" date="2019-08" db="EMBL/GenBank/DDBJ databases">
        <title>In-depth cultivation of the pig gut microbiome towards novel bacterial diversity and tailored functional studies.</title>
        <authorList>
            <person name="Wylensek D."/>
            <person name="Hitch T.C.A."/>
            <person name="Clavel T."/>
        </authorList>
    </citation>
    <scope>NUCLEOTIDE SEQUENCE [LARGE SCALE GENOMIC DNA]</scope>
    <source>
        <strain evidence="9 10">WB03_NA08</strain>
    </source>
</reference>
<keyword evidence="5 8" id="KW-0812">Transmembrane</keyword>
<accession>A0A6N7W900</accession>
<dbReference type="PANTHER" id="PTHR34979:SF1">
    <property type="entry name" value="INNER MEMBRANE PROTEIN YGAZ"/>
    <property type="match status" value="1"/>
</dbReference>
<keyword evidence="7 8" id="KW-0472">Membrane</keyword>
<dbReference type="RefSeq" id="WP_154545171.1">
    <property type="nucleotide sequence ID" value="NZ_VULO01000008.1"/>
</dbReference>
<keyword evidence="4" id="KW-1003">Cell membrane</keyword>
<feature type="transmembrane region" description="Helical" evidence="8">
    <location>
        <begin position="20"/>
        <end position="45"/>
    </location>
</feature>
<dbReference type="AlphaFoldDB" id="A0A6N7W900"/>
<feature type="transmembrane region" description="Helical" evidence="8">
    <location>
        <begin position="193"/>
        <end position="211"/>
    </location>
</feature>
<keyword evidence="10" id="KW-1185">Reference proteome</keyword>
<comment type="subcellular location">
    <subcellularLocation>
        <location evidence="1">Cell membrane</location>
        <topology evidence="1">Multi-pass membrane protein</topology>
    </subcellularLocation>
</comment>
<gene>
    <name evidence="9" type="ORF">FYJ24_07590</name>
</gene>
<sequence>MGVRRPTDIQTQSPHGRKEVVAGWLIALPACAAVTPLGLALGVMAHQTGLPWWCAPLLAALVFAGSLEFLMVGMLAAIAPLTQIALSAFLVNFRHIFYALSFPLHRVQGKGWKAYSTFALTDEAFALTSSEAAQTWSRARIVSIQMSFHLAWILSVCAGVVLGSLVPDYVVGLDFAVTALFLALAIEAYKQRRSVPVTVVALLSSLIAMIISPDNLLAIAMTATVVALIGGYGISRWRSHA</sequence>
<dbReference type="GO" id="GO:0005886">
    <property type="term" value="C:plasma membrane"/>
    <property type="evidence" value="ECO:0007669"/>
    <property type="project" value="UniProtKB-SubCell"/>
</dbReference>
<evidence type="ECO:0000256" key="5">
    <source>
        <dbReference type="ARBA" id="ARBA00022692"/>
    </source>
</evidence>
<evidence type="ECO:0000256" key="2">
    <source>
        <dbReference type="ARBA" id="ARBA00010735"/>
    </source>
</evidence>
<organism evidence="9 10">
    <name type="scientific">Scrofimicrobium canadense</name>
    <dbReference type="NCBI Taxonomy" id="2652290"/>
    <lineage>
        <taxon>Bacteria</taxon>
        <taxon>Bacillati</taxon>
        <taxon>Actinomycetota</taxon>
        <taxon>Actinomycetes</taxon>
        <taxon>Actinomycetales</taxon>
        <taxon>Actinomycetaceae</taxon>
        <taxon>Scrofimicrobium</taxon>
    </lineage>
</organism>
<evidence type="ECO:0000256" key="7">
    <source>
        <dbReference type="ARBA" id="ARBA00023136"/>
    </source>
</evidence>
<proteinExistence type="inferred from homology"/>
<evidence type="ECO:0000256" key="8">
    <source>
        <dbReference type="SAM" id="Phobius"/>
    </source>
</evidence>
<evidence type="ECO:0000313" key="9">
    <source>
        <dbReference type="EMBL" id="MSS84628.1"/>
    </source>
</evidence>
<feature type="transmembrane region" description="Helical" evidence="8">
    <location>
        <begin position="217"/>
        <end position="235"/>
    </location>
</feature>
<dbReference type="Pfam" id="PF03591">
    <property type="entry name" value="AzlC"/>
    <property type="match status" value="1"/>
</dbReference>